<evidence type="ECO:0000313" key="2">
    <source>
        <dbReference type="Proteomes" id="UP000291343"/>
    </source>
</evidence>
<comment type="caution">
    <text evidence="1">The sequence shown here is derived from an EMBL/GenBank/DDBJ whole genome shotgun (WGS) entry which is preliminary data.</text>
</comment>
<accession>A0A482WTU6</accession>
<dbReference type="InParanoid" id="A0A482WTU6"/>
<gene>
    <name evidence="1" type="ORF">LSTR_LSTR004695</name>
</gene>
<organism evidence="1 2">
    <name type="scientific">Laodelphax striatellus</name>
    <name type="common">Small brown planthopper</name>
    <name type="synonym">Delphax striatella</name>
    <dbReference type="NCBI Taxonomy" id="195883"/>
    <lineage>
        <taxon>Eukaryota</taxon>
        <taxon>Metazoa</taxon>
        <taxon>Ecdysozoa</taxon>
        <taxon>Arthropoda</taxon>
        <taxon>Hexapoda</taxon>
        <taxon>Insecta</taxon>
        <taxon>Pterygota</taxon>
        <taxon>Neoptera</taxon>
        <taxon>Paraneoptera</taxon>
        <taxon>Hemiptera</taxon>
        <taxon>Auchenorrhyncha</taxon>
        <taxon>Fulgoroidea</taxon>
        <taxon>Delphacidae</taxon>
        <taxon>Criomorphinae</taxon>
        <taxon>Laodelphax</taxon>
    </lineage>
</organism>
<reference evidence="1 2" key="1">
    <citation type="journal article" date="2017" name="Gigascience">
        <title>Genome sequence of the small brown planthopper, Laodelphax striatellus.</title>
        <authorList>
            <person name="Zhu J."/>
            <person name="Jiang F."/>
            <person name="Wang X."/>
            <person name="Yang P."/>
            <person name="Bao Y."/>
            <person name="Zhao W."/>
            <person name="Wang W."/>
            <person name="Lu H."/>
            <person name="Wang Q."/>
            <person name="Cui N."/>
            <person name="Li J."/>
            <person name="Chen X."/>
            <person name="Luo L."/>
            <person name="Yu J."/>
            <person name="Kang L."/>
            <person name="Cui F."/>
        </authorList>
    </citation>
    <scope>NUCLEOTIDE SEQUENCE [LARGE SCALE GENOMIC DNA]</scope>
    <source>
        <strain evidence="1">Lst14</strain>
    </source>
</reference>
<proteinExistence type="predicted"/>
<keyword evidence="2" id="KW-1185">Reference proteome</keyword>
<protein>
    <submittedName>
        <fullName evidence="1">Uncharacterized protein</fullName>
    </submittedName>
</protein>
<dbReference type="AlphaFoldDB" id="A0A482WTU6"/>
<sequence length="138" mass="15673">MTFLTNKKNKAKTRMSKTKQKWVKLLRRANTKAEIRVMTDGEDGSMLLLRSNSNLSLPPTASEVCLEQLKQKLGPEKRWNSDKLGSLESHRLVWTDDRWLNGYARRLRDLNGTVGSRKGVLLAGGDSSQCRTQEAQEI</sequence>
<name>A0A482WTU6_LAOST</name>
<dbReference type="Proteomes" id="UP000291343">
    <property type="component" value="Unassembled WGS sequence"/>
</dbReference>
<dbReference type="EMBL" id="QKKF02025464">
    <property type="protein sequence ID" value="RZF37007.1"/>
    <property type="molecule type" value="Genomic_DNA"/>
</dbReference>
<evidence type="ECO:0000313" key="1">
    <source>
        <dbReference type="EMBL" id="RZF37007.1"/>
    </source>
</evidence>